<comment type="caution">
    <text evidence="1">The sequence shown here is derived from an EMBL/GenBank/DDBJ whole genome shotgun (WGS) entry which is preliminary data.</text>
</comment>
<dbReference type="AlphaFoldDB" id="A0A401PNY5"/>
<protein>
    <submittedName>
        <fullName evidence="1">Uncharacterized protein</fullName>
    </submittedName>
</protein>
<gene>
    <name evidence="1" type="ORF">scyTo_0020798</name>
</gene>
<feature type="non-terminal residue" evidence="1">
    <location>
        <position position="1"/>
    </location>
</feature>
<name>A0A401PNY5_SCYTO</name>
<proteinExistence type="predicted"/>
<dbReference type="EMBL" id="BFAA01017374">
    <property type="protein sequence ID" value="GCB74818.1"/>
    <property type="molecule type" value="Genomic_DNA"/>
</dbReference>
<dbReference type="STRING" id="75743.A0A401PNY5"/>
<keyword evidence="2" id="KW-1185">Reference proteome</keyword>
<evidence type="ECO:0000313" key="1">
    <source>
        <dbReference type="EMBL" id="GCB74818.1"/>
    </source>
</evidence>
<organism evidence="1 2">
    <name type="scientific">Scyliorhinus torazame</name>
    <name type="common">Cloudy catshark</name>
    <name type="synonym">Catulus torazame</name>
    <dbReference type="NCBI Taxonomy" id="75743"/>
    <lineage>
        <taxon>Eukaryota</taxon>
        <taxon>Metazoa</taxon>
        <taxon>Chordata</taxon>
        <taxon>Craniata</taxon>
        <taxon>Vertebrata</taxon>
        <taxon>Chondrichthyes</taxon>
        <taxon>Elasmobranchii</taxon>
        <taxon>Galeomorphii</taxon>
        <taxon>Galeoidea</taxon>
        <taxon>Carcharhiniformes</taxon>
        <taxon>Scyliorhinidae</taxon>
        <taxon>Scyliorhinus</taxon>
    </lineage>
</organism>
<accession>A0A401PNY5</accession>
<evidence type="ECO:0000313" key="2">
    <source>
        <dbReference type="Proteomes" id="UP000288216"/>
    </source>
</evidence>
<reference evidence="1 2" key="1">
    <citation type="journal article" date="2018" name="Nat. Ecol. Evol.">
        <title>Shark genomes provide insights into elasmobranch evolution and the origin of vertebrates.</title>
        <authorList>
            <person name="Hara Y"/>
            <person name="Yamaguchi K"/>
            <person name="Onimaru K"/>
            <person name="Kadota M"/>
            <person name="Koyanagi M"/>
            <person name="Keeley SD"/>
            <person name="Tatsumi K"/>
            <person name="Tanaka K"/>
            <person name="Motone F"/>
            <person name="Kageyama Y"/>
            <person name="Nozu R"/>
            <person name="Adachi N"/>
            <person name="Nishimura O"/>
            <person name="Nakagawa R"/>
            <person name="Tanegashima C"/>
            <person name="Kiyatake I"/>
            <person name="Matsumoto R"/>
            <person name="Murakumo K"/>
            <person name="Nishida K"/>
            <person name="Terakita A"/>
            <person name="Kuratani S"/>
            <person name="Sato K"/>
            <person name="Hyodo S Kuraku.S."/>
        </authorList>
    </citation>
    <scope>NUCLEOTIDE SEQUENCE [LARGE SCALE GENOMIC DNA]</scope>
</reference>
<sequence length="80" mass="8892">CSMPYSVASQMSRVKPGIIAKSAEDYVRSSLDCVLLGDRCHGSLAHEILAYVYGKIPHWITYTDAFLDKMADHVQNCARS</sequence>
<dbReference type="Proteomes" id="UP000288216">
    <property type="component" value="Unassembled WGS sequence"/>
</dbReference>
<dbReference type="OrthoDB" id="5545019at2759"/>